<dbReference type="EMBL" id="JAGTJJ010000002">
    <property type="protein sequence ID" value="MDC3980292.1"/>
    <property type="molecule type" value="Genomic_DNA"/>
</dbReference>
<comment type="caution">
    <text evidence="1">The sequence shown here is derived from an EMBL/GenBank/DDBJ whole genome shotgun (WGS) entry which is preliminary data.</text>
</comment>
<dbReference type="InterPro" id="IPR038396">
    <property type="entry name" value="SpoIIAA-like_sf"/>
</dbReference>
<protein>
    <recommendedName>
        <fullName evidence="3">STAS/SEC14 domain-containing protein</fullName>
    </recommendedName>
</protein>
<evidence type="ECO:0008006" key="3">
    <source>
        <dbReference type="Google" id="ProtNLM"/>
    </source>
</evidence>
<dbReference type="Gene3D" id="3.40.50.10600">
    <property type="entry name" value="SpoIIaa-like domains"/>
    <property type="match status" value="1"/>
</dbReference>
<accession>A0A9X3WXT6</accession>
<sequence>MQIARAGESVLEVEEPDLVIYRLGGGVDGPHLRALRRAEAEWSVGKTHLLALVDISRMLSSTMDARRASTEPGVGTRNRVIAVAGGNRYTQMLVDLTMRAVRLLTHSDANVRFFGDEASARAWLYAQRADLVSKKD</sequence>
<gene>
    <name evidence="1" type="ORF">KEG57_07290</name>
</gene>
<keyword evidence="2" id="KW-1185">Reference proteome</keyword>
<evidence type="ECO:0000313" key="1">
    <source>
        <dbReference type="EMBL" id="MDC3980292.1"/>
    </source>
</evidence>
<evidence type="ECO:0000313" key="2">
    <source>
        <dbReference type="Proteomes" id="UP001151081"/>
    </source>
</evidence>
<proteinExistence type="predicted"/>
<dbReference type="Proteomes" id="UP001151081">
    <property type="component" value="Unassembled WGS sequence"/>
</dbReference>
<organism evidence="1 2">
    <name type="scientific">Polyangium jinanense</name>
    <dbReference type="NCBI Taxonomy" id="2829994"/>
    <lineage>
        <taxon>Bacteria</taxon>
        <taxon>Pseudomonadati</taxon>
        <taxon>Myxococcota</taxon>
        <taxon>Polyangia</taxon>
        <taxon>Polyangiales</taxon>
        <taxon>Polyangiaceae</taxon>
        <taxon>Polyangium</taxon>
    </lineage>
</organism>
<dbReference type="RefSeq" id="WP_272417328.1">
    <property type="nucleotide sequence ID" value="NZ_JAGTJJ010000002.1"/>
</dbReference>
<reference evidence="1 2" key="1">
    <citation type="submission" date="2021-04" db="EMBL/GenBank/DDBJ databases">
        <title>Genome analysis of Polyangium sp.</title>
        <authorList>
            <person name="Li Y."/>
            <person name="Wang J."/>
        </authorList>
    </citation>
    <scope>NUCLEOTIDE SEQUENCE [LARGE SCALE GENOMIC DNA]</scope>
    <source>
        <strain evidence="1 2">SDU14</strain>
    </source>
</reference>
<name>A0A9X3WXT6_9BACT</name>
<dbReference type="AlphaFoldDB" id="A0A9X3WXT6"/>